<reference evidence="1 2" key="1">
    <citation type="journal article" date="2018" name="PLoS ONE">
        <title>The draft genome of Kipferlia bialata reveals reductive genome evolution in fornicate parasites.</title>
        <authorList>
            <person name="Tanifuji G."/>
            <person name="Takabayashi S."/>
            <person name="Kume K."/>
            <person name="Takagi M."/>
            <person name="Nakayama T."/>
            <person name="Kamikawa R."/>
            <person name="Inagaki Y."/>
            <person name="Hashimoto T."/>
        </authorList>
    </citation>
    <scope>NUCLEOTIDE SEQUENCE [LARGE SCALE GENOMIC DNA]</scope>
    <source>
        <strain evidence="1">NY0173</strain>
    </source>
</reference>
<accession>A0A391NTL6</accession>
<dbReference type="Proteomes" id="UP000265618">
    <property type="component" value="Unassembled WGS sequence"/>
</dbReference>
<dbReference type="EMBL" id="BDIP01000970">
    <property type="protein sequence ID" value="GCA62598.1"/>
    <property type="molecule type" value="Genomic_DNA"/>
</dbReference>
<evidence type="ECO:0000313" key="2">
    <source>
        <dbReference type="Proteomes" id="UP000265618"/>
    </source>
</evidence>
<sequence length="52" mass="5491">FVVGTGQMSLGGVLSLTLGCVMDTARRGSFWGHSPSFVHVIAGHMDLRGDTE</sequence>
<feature type="non-terminal residue" evidence="1">
    <location>
        <position position="1"/>
    </location>
</feature>
<protein>
    <submittedName>
        <fullName evidence="1">Uncharacterized protein</fullName>
    </submittedName>
</protein>
<evidence type="ECO:0000313" key="1">
    <source>
        <dbReference type="EMBL" id="GCA62598.1"/>
    </source>
</evidence>
<name>A0A391NTL6_9EUKA</name>
<proteinExistence type="predicted"/>
<gene>
    <name evidence="1" type="ORF">KIPB_004519</name>
</gene>
<comment type="caution">
    <text evidence="1">The sequence shown here is derived from an EMBL/GenBank/DDBJ whole genome shotgun (WGS) entry which is preliminary data.</text>
</comment>
<keyword evidence="2" id="KW-1185">Reference proteome</keyword>
<organism evidence="1 2">
    <name type="scientific">Kipferlia bialata</name>
    <dbReference type="NCBI Taxonomy" id="797122"/>
    <lineage>
        <taxon>Eukaryota</taxon>
        <taxon>Metamonada</taxon>
        <taxon>Carpediemonas-like organisms</taxon>
        <taxon>Kipferlia</taxon>
    </lineage>
</organism>
<dbReference type="AlphaFoldDB" id="A0A391NTL6"/>